<sequence>MNNYALEQAEELFEQALEYFLGIEKEKNMIHAKELLQQSSELGLSKSSNLLGDWYIKKIIPGDNYKEAFKLYTRGYEFGDMRSFSRLAMCYEKGYGIKKDIPKALELYEKSVELGNKDACFSIARIYEKGENIKMDLSKAILWYKRGYEKGDADCACNLATCYYKGKGIEQNIEKAKEIFLAFSEYNTQNQRNLGVIFYKGTPSCKPNEEEAIYWFTKAANNGDITSMLHLGKIYKNLDKEKAMEWYRKAGSLDHKKAAYSYAFHLYQYKIDWNESFKWMKCSAENKHVPAQFLLGLFYKCGIGTPVAHDKAFYWFNIAAENGYEQSYSHIGRYYRDGRIIKIDYENALFWFEKAIASQNINVRGEALYDYGVMYLDGLGVKKNKIRAIGYLLESKELGCINAINKLKELDSDIISNENINNSRIIEHGNIIEYVEMKVNDGYESANWVENIVPKLNIYIECAKQYGLVGKNSEEKWFWKLSNKDFAQWVLDVSDDLKLYTTNERNQRKYYPYYFANLFLTKKGIKFKSEDLRHNMSAINTSINGKEVRNIKPLIAVRGIARREIKAKSL</sequence>
<evidence type="ECO:0000313" key="2">
    <source>
        <dbReference type="EMBL" id="RGW50762.1"/>
    </source>
</evidence>
<dbReference type="Gene3D" id="1.25.40.10">
    <property type="entry name" value="Tetratricopeptide repeat domain"/>
    <property type="match status" value="2"/>
</dbReference>
<dbReference type="Proteomes" id="UP000283429">
    <property type="component" value="Unassembled WGS sequence"/>
</dbReference>
<protein>
    <submittedName>
        <fullName evidence="1">Sel1 repeat family protein</fullName>
    </submittedName>
</protein>
<name>A0A3E4WPC1_PHOVU</name>
<gene>
    <name evidence="3" type="ORF">DW783_04290</name>
    <name evidence="2" type="ORF">DWV70_00755</name>
    <name evidence="1" type="ORF">DXC16_10010</name>
</gene>
<dbReference type="EMBL" id="QSTG01000014">
    <property type="protein sequence ID" value="RGM44151.1"/>
    <property type="molecule type" value="Genomic_DNA"/>
</dbReference>
<dbReference type="SUPFAM" id="SSF81901">
    <property type="entry name" value="HCP-like"/>
    <property type="match status" value="3"/>
</dbReference>
<dbReference type="PANTHER" id="PTHR11102:SF160">
    <property type="entry name" value="ERAD-ASSOCIATED E3 UBIQUITIN-PROTEIN LIGASE COMPONENT HRD3"/>
    <property type="match status" value="1"/>
</dbReference>
<evidence type="ECO:0000313" key="5">
    <source>
        <dbReference type="Proteomes" id="UP000283429"/>
    </source>
</evidence>
<dbReference type="InterPro" id="IPR011990">
    <property type="entry name" value="TPR-like_helical_dom_sf"/>
</dbReference>
<dbReference type="InterPro" id="IPR050767">
    <property type="entry name" value="Sel1_AlgK"/>
</dbReference>
<evidence type="ECO:0000313" key="4">
    <source>
        <dbReference type="Proteomes" id="UP000261003"/>
    </source>
</evidence>
<comment type="caution">
    <text evidence="1">The sequence shown here is derived from an EMBL/GenBank/DDBJ whole genome shotgun (WGS) entry which is preliminary data.</text>
</comment>
<dbReference type="EMBL" id="QSAI01000001">
    <property type="protein sequence ID" value="RGW50762.1"/>
    <property type="molecule type" value="Genomic_DNA"/>
</dbReference>
<accession>A0A3E4WPC1</accession>
<proteinExistence type="predicted"/>
<dbReference type="Pfam" id="PF08238">
    <property type="entry name" value="Sel1"/>
    <property type="match status" value="10"/>
</dbReference>
<dbReference type="SMART" id="SM00671">
    <property type="entry name" value="SEL1"/>
    <property type="match status" value="10"/>
</dbReference>
<evidence type="ECO:0000313" key="6">
    <source>
        <dbReference type="Proteomes" id="UP000285469"/>
    </source>
</evidence>
<dbReference type="Proteomes" id="UP000261003">
    <property type="component" value="Unassembled WGS sequence"/>
</dbReference>
<dbReference type="EMBL" id="QSJM01000008">
    <property type="protein sequence ID" value="RHD83842.1"/>
    <property type="molecule type" value="Genomic_DNA"/>
</dbReference>
<evidence type="ECO:0000313" key="1">
    <source>
        <dbReference type="EMBL" id="RGM44151.1"/>
    </source>
</evidence>
<dbReference type="RefSeq" id="WP_117588903.1">
    <property type="nucleotide sequence ID" value="NZ_DAWDIY010000008.1"/>
</dbReference>
<dbReference type="AlphaFoldDB" id="A0A3E4WPC1"/>
<dbReference type="InterPro" id="IPR006597">
    <property type="entry name" value="Sel1-like"/>
</dbReference>
<dbReference type="Proteomes" id="UP000285469">
    <property type="component" value="Unassembled WGS sequence"/>
</dbReference>
<organism evidence="1 4">
    <name type="scientific">Phocaeicola vulgatus</name>
    <name type="common">Bacteroides vulgatus</name>
    <dbReference type="NCBI Taxonomy" id="821"/>
    <lineage>
        <taxon>Bacteria</taxon>
        <taxon>Pseudomonadati</taxon>
        <taxon>Bacteroidota</taxon>
        <taxon>Bacteroidia</taxon>
        <taxon>Bacteroidales</taxon>
        <taxon>Bacteroidaceae</taxon>
        <taxon>Phocaeicola</taxon>
    </lineage>
</organism>
<dbReference type="PANTHER" id="PTHR11102">
    <property type="entry name" value="SEL-1-LIKE PROTEIN"/>
    <property type="match status" value="1"/>
</dbReference>
<evidence type="ECO:0000313" key="3">
    <source>
        <dbReference type="EMBL" id="RHD83842.1"/>
    </source>
</evidence>
<reference evidence="4 5" key="1">
    <citation type="submission" date="2018-08" db="EMBL/GenBank/DDBJ databases">
        <title>A genome reference for cultivated species of the human gut microbiota.</title>
        <authorList>
            <person name="Zou Y."/>
            <person name="Xue W."/>
            <person name="Luo G."/>
        </authorList>
    </citation>
    <scope>NUCLEOTIDE SEQUENCE [LARGE SCALE GENOMIC DNA]</scope>
    <source>
        <strain evidence="2 6">AF12-25</strain>
        <strain evidence="3 5">AM30-40</strain>
        <strain evidence="1 4">OM08-13BH</strain>
    </source>
</reference>